<accession>A0A2A5T2M3</accession>
<organism evidence="1 2">
    <name type="scientific">Candidatus Enterovibrio escicola</name>
    <dbReference type="NCBI Taxonomy" id="1927127"/>
    <lineage>
        <taxon>Bacteria</taxon>
        <taxon>Pseudomonadati</taxon>
        <taxon>Pseudomonadota</taxon>
        <taxon>Gammaproteobacteria</taxon>
        <taxon>Vibrionales</taxon>
        <taxon>Vibrionaceae</taxon>
        <taxon>Enterovibrio</taxon>
    </lineage>
</organism>
<reference evidence="2" key="1">
    <citation type="submission" date="2017-04" db="EMBL/GenBank/DDBJ databases">
        <title>Genome evolution of the luminous symbionts of deep sea anglerfish.</title>
        <authorList>
            <person name="Hendry T.A."/>
        </authorList>
    </citation>
    <scope>NUCLEOTIDE SEQUENCE [LARGE SCALE GENOMIC DNA]</scope>
</reference>
<name>A0A2A5T2M3_9GAMM</name>
<gene>
    <name evidence="1" type="ORF">BTN49_1989</name>
</gene>
<comment type="caution">
    <text evidence="1">The sequence shown here is derived from an EMBL/GenBank/DDBJ whole genome shotgun (WGS) entry which is preliminary data.</text>
</comment>
<sequence length="43" mass="4743">MDNIGNVVGKLDQRGVRAPMLSLSLRLVTPMKIYPKLNALMTS</sequence>
<evidence type="ECO:0000313" key="1">
    <source>
        <dbReference type="EMBL" id="PCS22402.1"/>
    </source>
</evidence>
<protein>
    <submittedName>
        <fullName evidence="1">Uncharacterized protein</fullName>
    </submittedName>
</protein>
<dbReference type="AlphaFoldDB" id="A0A2A5T2M3"/>
<dbReference type="RefSeq" id="WP_263364214.1">
    <property type="nucleotide sequence ID" value="NZ_CAWNJE010000029.1"/>
</dbReference>
<evidence type="ECO:0000313" key="2">
    <source>
        <dbReference type="Proteomes" id="UP000219020"/>
    </source>
</evidence>
<dbReference type="EMBL" id="NBYY01000021">
    <property type="protein sequence ID" value="PCS22402.1"/>
    <property type="molecule type" value="Genomic_DNA"/>
</dbReference>
<keyword evidence="2" id="KW-1185">Reference proteome</keyword>
<dbReference type="Proteomes" id="UP000219020">
    <property type="component" value="Unassembled WGS sequence"/>
</dbReference>
<proteinExistence type="predicted"/>